<dbReference type="Gene3D" id="3.90.1150.10">
    <property type="entry name" value="Aspartate Aminotransferase, domain 1"/>
    <property type="match status" value="1"/>
</dbReference>
<keyword evidence="3" id="KW-0663">Pyridoxal phosphate</keyword>
<dbReference type="Pfam" id="PF00155">
    <property type="entry name" value="Aminotran_1_2"/>
    <property type="match status" value="1"/>
</dbReference>
<dbReference type="EC" id="4.4.1.13" evidence="2"/>
<dbReference type="InterPro" id="IPR027619">
    <property type="entry name" value="C-S_lyase_PatB-like"/>
</dbReference>
<dbReference type="NCBIfam" id="TIGR04350">
    <property type="entry name" value="C_S_lyase_PatB"/>
    <property type="match status" value="1"/>
</dbReference>
<dbReference type="SUPFAM" id="SSF53383">
    <property type="entry name" value="PLP-dependent transferases"/>
    <property type="match status" value="1"/>
</dbReference>
<dbReference type="Gene3D" id="3.40.640.10">
    <property type="entry name" value="Type I PLP-dependent aspartate aminotransferase-like (Major domain)"/>
    <property type="match status" value="1"/>
</dbReference>
<evidence type="ECO:0000313" key="8">
    <source>
        <dbReference type="Proteomes" id="UP001548189"/>
    </source>
</evidence>
<proteinExistence type="inferred from homology"/>
<accession>A0ABV2BX90</accession>
<evidence type="ECO:0000259" key="6">
    <source>
        <dbReference type="Pfam" id="PF00155"/>
    </source>
</evidence>
<dbReference type="EMBL" id="JBEVCJ010000023">
    <property type="protein sequence ID" value="MET1256566.1"/>
    <property type="molecule type" value="Genomic_DNA"/>
</dbReference>
<evidence type="ECO:0000256" key="4">
    <source>
        <dbReference type="ARBA" id="ARBA00023239"/>
    </source>
</evidence>
<dbReference type="Proteomes" id="UP001548189">
    <property type="component" value="Unassembled WGS sequence"/>
</dbReference>
<evidence type="ECO:0000256" key="1">
    <source>
        <dbReference type="ARBA" id="ARBA00001933"/>
    </source>
</evidence>
<dbReference type="InterPro" id="IPR051798">
    <property type="entry name" value="Class-II_PLP-Dep_Aminotrans"/>
</dbReference>
<gene>
    <name evidence="7" type="ORF">ABVT43_15605</name>
</gene>
<dbReference type="PANTHER" id="PTHR43525:SF1">
    <property type="entry name" value="PROTEIN MALY"/>
    <property type="match status" value="1"/>
</dbReference>
<reference evidence="7 8" key="1">
    <citation type="submission" date="2024-06" db="EMBL/GenBank/DDBJ databases">
        <authorList>
            <person name="Li F."/>
        </authorList>
    </citation>
    <scope>NUCLEOTIDE SEQUENCE [LARGE SCALE GENOMIC DNA]</scope>
    <source>
        <strain evidence="7 8">GXAS 311</strain>
    </source>
</reference>
<evidence type="ECO:0000313" key="7">
    <source>
        <dbReference type="EMBL" id="MET1256566.1"/>
    </source>
</evidence>
<dbReference type="GO" id="GO:0016829">
    <property type="term" value="F:lyase activity"/>
    <property type="evidence" value="ECO:0007669"/>
    <property type="project" value="UniProtKB-KW"/>
</dbReference>
<dbReference type="RefSeq" id="WP_353897152.1">
    <property type="nucleotide sequence ID" value="NZ_JBEVCJ010000023.1"/>
</dbReference>
<name>A0ABV2BX90_9GAMM</name>
<evidence type="ECO:0000256" key="5">
    <source>
        <dbReference type="ARBA" id="ARBA00037974"/>
    </source>
</evidence>
<organism evidence="7 8">
    <name type="scientific">Aliikangiella maris</name>
    <dbReference type="NCBI Taxonomy" id="3162458"/>
    <lineage>
        <taxon>Bacteria</taxon>
        <taxon>Pseudomonadati</taxon>
        <taxon>Pseudomonadota</taxon>
        <taxon>Gammaproteobacteria</taxon>
        <taxon>Oceanospirillales</taxon>
        <taxon>Pleioneaceae</taxon>
        <taxon>Aliikangiella</taxon>
    </lineage>
</organism>
<comment type="caution">
    <text evidence="7">The sequence shown here is derived from an EMBL/GenBank/DDBJ whole genome shotgun (WGS) entry which is preliminary data.</text>
</comment>
<feature type="domain" description="Aminotransferase class I/classII large" evidence="6">
    <location>
        <begin position="35"/>
        <end position="385"/>
    </location>
</feature>
<keyword evidence="8" id="KW-1185">Reference proteome</keyword>
<protein>
    <recommendedName>
        <fullName evidence="2">cysteine-S-conjugate beta-lyase</fullName>
        <ecNumber evidence="2">4.4.1.13</ecNumber>
    </recommendedName>
</protein>
<dbReference type="InterPro" id="IPR015422">
    <property type="entry name" value="PyrdxlP-dep_Trfase_small"/>
</dbReference>
<dbReference type="PANTHER" id="PTHR43525">
    <property type="entry name" value="PROTEIN MALY"/>
    <property type="match status" value="1"/>
</dbReference>
<comment type="cofactor">
    <cofactor evidence="1">
        <name>pyridoxal 5'-phosphate</name>
        <dbReference type="ChEBI" id="CHEBI:597326"/>
    </cofactor>
</comment>
<dbReference type="InterPro" id="IPR004839">
    <property type="entry name" value="Aminotransferase_I/II_large"/>
</dbReference>
<sequence length="395" mass="45329">MNKPYISLFDNPPNRKGTNTFKWDFNHVKYGREDVIPMWIADMDFAVPQVITQALAKRIKHPVYGYSYRSEDYVDAIVNWLAQYHDWPVNKKHLAFYPPGTVSAINMLINQLTEIGDEILVFTPSYPPLMKMVNENQRILVESPLIKIDNEYQMDFENFRTSISSKTRLLLFCSPHNPTGRVWREEELLEVATICRDNNIVVISDEVHADLLLAGKKHTHFNRLAAHLRPTSVTIISPGKTFNIAALSQSTLICDNKALMQNIQRQISTAHLSLDNAFSATATQAAYSHGLDWLNALLDYLKTNREFIHEFLSANLPKVVLVSGQGTYLAWLDFSAIRLSHEDIYQKLIKQAGVGLYNGLEFGDCGEKFFRLNFACSHELLKKAMYQIYQVFREF</sequence>
<comment type="similarity">
    <text evidence="5">Belongs to the class-II pyridoxal-phosphate-dependent aminotransferase family. MalY/PatB cystathionine beta-lyase subfamily.</text>
</comment>
<dbReference type="CDD" id="cd00609">
    <property type="entry name" value="AAT_like"/>
    <property type="match status" value="1"/>
</dbReference>
<evidence type="ECO:0000256" key="3">
    <source>
        <dbReference type="ARBA" id="ARBA00022898"/>
    </source>
</evidence>
<dbReference type="InterPro" id="IPR015424">
    <property type="entry name" value="PyrdxlP-dep_Trfase"/>
</dbReference>
<evidence type="ECO:0000256" key="2">
    <source>
        <dbReference type="ARBA" id="ARBA00012224"/>
    </source>
</evidence>
<keyword evidence="4 7" id="KW-0456">Lyase</keyword>
<dbReference type="InterPro" id="IPR015421">
    <property type="entry name" value="PyrdxlP-dep_Trfase_major"/>
</dbReference>